<gene>
    <name evidence="2" type="ORF">NTEN_LOCUS14291</name>
</gene>
<dbReference type="EMBL" id="CADCXU010021515">
    <property type="protein sequence ID" value="CAB0009116.1"/>
    <property type="molecule type" value="Genomic_DNA"/>
</dbReference>
<reference evidence="2 3" key="1">
    <citation type="submission" date="2020-02" db="EMBL/GenBank/DDBJ databases">
        <authorList>
            <person name="Ferguson B K."/>
        </authorList>
    </citation>
    <scope>NUCLEOTIDE SEQUENCE [LARGE SCALE GENOMIC DNA]</scope>
</reference>
<evidence type="ECO:0000256" key="1">
    <source>
        <dbReference type="SAM" id="MobiDB-lite"/>
    </source>
</evidence>
<dbReference type="Proteomes" id="UP000479000">
    <property type="component" value="Unassembled WGS sequence"/>
</dbReference>
<feature type="compositionally biased region" description="Pro residues" evidence="1">
    <location>
        <begin position="26"/>
        <end position="35"/>
    </location>
</feature>
<name>A0A6H5GX24_9HEMI</name>
<organism evidence="2 3">
    <name type="scientific">Nesidiocoris tenuis</name>
    <dbReference type="NCBI Taxonomy" id="355587"/>
    <lineage>
        <taxon>Eukaryota</taxon>
        <taxon>Metazoa</taxon>
        <taxon>Ecdysozoa</taxon>
        <taxon>Arthropoda</taxon>
        <taxon>Hexapoda</taxon>
        <taxon>Insecta</taxon>
        <taxon>Pterygota</taxon>
        <taxon>Neoptera</taxon>
        <taxon>Paraneoptera</taxon>
        <taxon>Hemiptera</taxon>
        <taxon>Heteroptera</taxon>
        <taxon>Panheteroptera</taxon>
        <taxon>Cimicomorpha</taxon>
        <taxon>Miridae</taxon>
        <taxon>Dicyphina</taxon>
        <taxon>Nesidiocoris</taxon>
    </lineage>
</organism>
<accession>A0A6H5GX24</accession>
<proteinExistence type="predicted"/>
<sequence length="56" mass="6451">MLECEDARCSGHQILECRRKLDGEDVPPPELPPRPNCSRHVERHHQASIEAHLTKK</sequence>
<feature type="non-terminal residue" evidence="2">
    <location>
        <position position="56"/>
    </location>
</feature>
<feature type="region of interest" description="Disordered" evidence="1">
    <location>
        <begin position="22"/>
        <end position="56"/>
    </location>
</feature>
<dbReference type="AlphaFoldDB" id="A0A6H5GX24"/>
<protein>
    <submittedName>
        <fullName evidence="2">Uncharacterized protein</fullName>
    </submittedName>
</protein>
<evidence type="ECO:0000313" key="3">
    <source>
        <dbReference type="Proteomes" id="UP000479000"/>
    </source>
</evidence>
<evidence type="ECO:0000313" key="2">
    <source>
        <dbReference type="EMBL" id="CAB0009116.1"/>
    </source>
</evidence>
<keyword evidence="3" id="KW-1185">Reference proteome</keyword>